<dbReference type="InterPro" id="IPR015210">
    <property type="entry name" value="NaeI"/>
</dbReference>
<evidence type="ECO:0000313" key="6">
    <source>
        <dbReference type="Proteomes" id="UP000198949"/>
    </source>
</evidence>
<dbReference type="RefSeq" id="WP_143015126.1">
    <property type="nucleotide sequence ID" value="NZ_FNAD01000029.1"/>
</dbReference>
<keyword evidence="1" id="KW-0540">Nuclease</keyword>
<evidence type="ECO:0000256" key="1">
    <source>
        <dbReference type="ARBA" id="ARBA00022722"/>
    </source>
</evidence>
<dbReference type="OrthoDB" id="9179812at2"/>
<dbReference type="EMBL" id="FNAD01000029">
    <property type="protein sequence ID" value="SDE55394.1"/>
    <property type="molecule type" value="Genomic_DNA"/>
</dbReference>
<dbReference type="Proteomes" id="UP000198949">
    <property type="component" value="Unassembled WGS sequence"/>
</dbReference>
<protein>
    <submittedName>
        <fullName evidence="5">Restriction endonuclease NaeI</fullName>
    </submittedName>
</protein>
<evidence type="ECO:0000313" key="5">
    <source>
        <dbReference type="EMBL" id="SDE55394.1"/>
    </source>
</evidence>
<keyword evidence="2 5" id="KW-0255">Endonuclease</keyword>
<dbReference type="InterPro" id="IPR036388">
    <property type="entry name" value="WH-like_DNA-bd_sf"/>
</dbReference>
<dbReference type="SUPFAM" id="SSF52980">
    <property type="entry name" value="Restriction endonuclease-like"/>
    <property type="match status" value="1"/>
</dbReference>
<dbReference type="Gene3D" id="1.10.10.10">
    <property type="entry name" value="Winged helix-like DNA-binding domain superfamily/Winged helix DNA-binding domain"/>
    <property type="match status" value="1"/>
</dbReference>
<organism evidence="5 6">
    <name type="scientific">Glycomyces harbinensis</name>
    <dbReference type="NCBI Taxonomy" id="58114"/>
    <lineage>
        <taxon>Bacteria</taxon>
        <taxon>Bacillati</taxon>
        <taxon>Actinomycetota</taxon>
        <taxon>Actinomycetes</taxon>
        <taxon>Glycomycetales</taxon>
        <taxon>Glycomycetaceae</taxon>
        <taxon>Glycomyces</taxon>
    </lineage>
</organism>
<name>A0A1G7DV68_9ACTN</name>
<reference evidence="6" key="1">
    <citation type="submission" date="2016-10" db="EMBL/GenBank/DDBJ databases">
        <authorList>
            <person name="Varghese N."/>
            <person name="Submissions S."/>
        </authorList>
    </citation>
    <scope>NUCLEOTIDE SEQUENCE [LARGE SCALE GENOMIC DNA]</scope>
    <source>
        <strain evidence="6">CGMCC 4.3516</strain>
    </source>
</reference>
<gene>
    <name evidence="5" type="ORF">SAMN05216270_12912</name>
</gene>
<dbReference type="Pfam" id="PF09126">
    <property type="entry name" value="NaeI"/>
    <property type="match status" value="1"/>
</dbReference>
<keyword evidence="3" id="KW-0378">Hydrolase</keyword>
<proteinExistence type="predicted"/>
<keyword evidence="6" id="KW-1185">Reference proteome</keyword>
<evidence type="ECO:0000256" key="3">
    <source>
        <dbReference type="ARBA" id="ARBA00022801"/>
    </source>
</evidence>
<dbReference type="InterPro" id="IPR037057">
    <property type="entry name" value="DNA_rep_MutH/T2_RE_sf"/>
</dbReference>
<dbReference type="GO" id="GO:0009036">
    <property type="term" value="F:type II site-specific deoxyribonuclease activity"/>
    <property type="evidence" value="ECO:0007669"/>
    <property type="project" value="InterPro"/>
</dbReference>
<accession>A0A1G7DV68</accession>
<dbReference type="GO" id="GO:0009307">
    <property type="term" value="P:DNA restriction-modification system"/>
    <property type="evidence" value="ECO:0007669"/>
    <property type="project" value="InterPro"/>
</dbReference>
<dbReference type="Gene3D" id="3.40.600.10">
    <property type="entry name" value="DNA mismatch repair MutH/Restriction endonuclease, type II"/>
    <property type="match status" value="1"/>
</dbReference>
<evidence type="ECO:0000259" key="4">
    <source>
        <dbReference type="Pfam" id="PF09126"/>
    </source>
</evidence>
<dbReference type="STRING" id="58114.SAMN05216270_12912"/>
<sequence length="313" mass="35490">MERLPGIDAVWPNRSDLVYEQDPDLAAVADWFRAQEDFERRFGLVFRRSFNEVLDGVRTGRYDVAELEKTEKTYIGTKVEIVVRSEFGLEKGRPMDYVIEDRQVDAKFSLSASGWTIPMEAVGHLCLLLHADDRGSRFTVGLIRTTEAVLRGGGNRDSKRGVSKEGKKMIHWLVPDGELPVNRLLHLPENTRDRILAFRSGQQRVNELFRRVQGEIIGRDSVEPVAMQTDVAKRVRDSRLQLWLEGIVILGHQSDHPRIARELALPVPSKGEWISVRLVPDTGDGRPVTIFKGRPSVVAREYEPVQSLPVGTY</sequence>
<dbReference type="AlphaFoldDB" id="A0A1G7DV68"/>
<feature type="domain" description="Type II restriction enzyme NaeI" evidence="4">
    <location>
        <begin position="28"/>
        <end position="306"/>
    </location>
</feature>
<dbReference type="InterPro" id="IPR011335">
    <property type="entry name" value="Restrct_endonuc-II-like"/>
</dbReference>
<dbReference type="GO" id="GO:0003677">
    <property type="term" value="F:DNA binding"/>
    <property type="evidence" value="ECO:0007669"/>
    <property type="project" value="InterPro"/>
</dbReference>
<dbReference type="CDD" id="cd22338">
    <property type="entry name" value="NaeI-like"/>
    <property type="match status" value="1"/>
</dbReference>
<evidence type="ECO:0000256" key="2">
    <source>
        <dbReference type="ARBA" id="ARBA00022759"/>
    </source>
</evidence>